<evidence type="ECO:0000256" key="8">
    <source>
        <dbReference type="RuleBase" id="RU003796"/>
    </source>
</evidence>
<dbReference type="CDD" id="cd14458">
    <property type="entry name" value="DP_DD"/>
    <property type="match status" value="1"/>
</dbReference>
<dbReference type="GO" id="GO:0000977">
    <property type="term" value="F:RNA polymerase II transcription regulatory region sequence-specific DNA binding"/>
    <property type="evidence" value="ECO:0007669"/>
    <property type="project" value="TreeGrafter"/>
</dbReference>
<evidence type="ECO:0000256" key="9">
    <source>
        <dbReference type="SAM" id="MobiDB-lite"/>
    </source>
</evidence>
<dbReference type="InterPro" id="IPR036388">
    <property type="entry name" value="WH-like_DNA-bd_sf"/>
</dbReference>
<dbReference type="InterPro" id="IPR014889">
    <property type="entry name" value="Transc_factor_DP_C"/>
</dbReference>
<dbReference type="Pfam" id="PF08781">
    <property type="entry name" value="DP"/>
    <property type="match status" value="1"/>
</dbReference>
<organism evidence="12 13">
    <name type="scientific">Trema orientale</name>
    <name type="common">Charcoal tree</name>
    <name type="synonym">Celtis orientalis</name>
    <dbReference type="NCBI Taxonomy" id="63057"/>
    <lineage>
        <taxon>Eukaryota</taxon>
        <taxon>Viridiplantae</taxon>
        <taxon>Streptophyta</taxon>
        <taxon>Embryophyta</taxon>
        <taxon>Tracheophyta</taxon>
        <taxon>Spermatophyta</taxon>
        <taxon>Magnoliopsida</taxon>
        <taxon>eudicotyledons</taxon>
        <taxon>Gunneridae</taxon>
        <taxon>Pentapetalae</taxon>
        <taxon>rosids</taxon>
        <taxon>fabids</taxon>
        <taxon>Rosales</taxon>
        <taxon>Cannabaceae</taxon>
        <taxon>Trema</taxon>
    </lineage>
</organism>
<dbReference type="PANTHER" id="PTHR12548">
    <property type="entry name" value="TRANSCRIPTION FACTOR DP"/>
    <property type="match status" value="1"/>
</dbReference>
<dbReference type="GO" id="GO:0005634">
    <property type="term" value="C:nucleus"/>
    <property type="evidence" value="ECO:0007669"/>
    <property type="project" value="UniProtKB-SubCell"/>
</dbReference>
<dbReference type="SMART" id="SM01138">
    <property type="entry name" value="DP"/>
    <property type="match status" value="1"/>
</dbReference>
<dbReference type="STRING" id="63057.A0A2P5DS85"/>
<dbReference type="InterPro" id="IPR003316">
    <property type="entry name" value="E2F_WHTH_DNA-bd_dom"/>
</dbReference>
<evidence type="ECO:0000313" key="12">
    <source>
        <dbReference type="EMBL" id="PON76141.1"/>
    </source>
</evidence>
<comment type="subcellular location">
    <subcellularLocation>
        <location evidence="1 8">Nucleus</location>
    </subcellularLocation>
</comment>
<proteinExistence type="inferred from homology"/>
<dbReference type="Gene3D" id="1.20.140.80">
    <property type="entry name" value="Transcription factor DP"/>
    <property type="match status" value="1"/>
</dbReference>
<evidence type="ECO:0000256" key="3">
    <source>
        <dbReference type="ARBA" id="ARBA00023015"/>
    </source>
</evidence>
<keyword evidence="7" id="KW-0131">Cell cycle</keyword>
<dbReference type="Proteomes" id="UP000237000">
    <property type="component" value="Unassembled WGS sequence"/>
</dbReference>
<feature type="region of interest" description="Disordered" evidence="9">
    <location>
        <begin position="253"/>
        <end position="289"/>
    </location>
</feature>
<evidence type="ECO:0000256" key="6">
    <source>
        <dbReference type="ARBA" id="ARBA00023242"/>
    </source>
</evidence>
<keyword evidence="4 8" id="KW-0238">DNA-binding</keyword>
<dbReference type="InterPro" id="IPR015648">
    <property type="entry name" value="Transcrpt_fac_DP"/>
</dbReference>
<dbReference type="SUPFAM" id="SSF46785">
    <property type="entry name" value="Winged helix' DNA-binding domain"/>
    <property type="match status" value="1"/>
</dbReference>
<feature type="compositionally biased region" description="Low complexity" evidence="9">
    <location>
        <begin position="254"/>
        <end position="275"/>
    </location>
</feature>
<evidence type="ECO:0000256" key="5">
    <source>
        <dbReference type="ARBA" id="ARBA00023163"/>
    </source>
</evidence>
<dbReference type="InterPro" id="IPR038168">
    <property type="entry name" value="TF_DP_C_sf"/>
</dbReference>
<dbReference type="InterPro" id="IPR037241">
    <property type="entry name" value="E2F-DP_heterodim"/>
</dbReference>
<dbReference type="Gene3D" id="1.10.10.10">
    <property type="entry name" value="Winged helix-like DNA-binding domain superfamily/Winged helix DNA-binding domain"/>
    <property type="match status" value="1"/>
</dbReference>
<evidence type="ECO:0000313" key="13">
    <source>
        <dbReference type="Proteomes" id="UP000237000"/>
    </source>
</evidence>
<reference evidence="13" key="1">
    <citation type="submission" date="2016-06" db="EMBL/GenBank/DDBJ databases">
        <title>Parallel loss of symbiosis genes in relatives of nitrogen-fixing non-legume Parasponia.</title>
        <authorList>
            <person name="Van Velzen R."/>
            <person name="Holmer R."/>
            <person name="Bu F."/>
            <person name="Rutten L."/>
            <person name="Van Zeijl A."/>
            <person name="Liu W."/>
            <person name="Santuari L."/>
            <person name="Cao Q."/>
            <person name="Sharma T."/>
            <person name="Shen D."/>
            <person name="Roswanjaya Y."/>
            <person name="Wardhani T."/>
            <person name="Kalhor M.S."/>
            <person name="Jansen J."/>
            <person name="Van den Hoogen J."/>
            <person name="Gungor B."/>
            <person name="Hartog M."/>
            <person name="Hontelez J."/>
            <person name="Verver J."/>
            <person name="Yang W.-C."/>
            <person name="Schijlen E."/>
            <person name="Repin R."/>
            <person name="Schilthuizen M."/>
            <person name="Schranz E."/>
            <person name="Heidstra R."/>
            <person name="Miyata K."/>
            <person name="Fedorova E."/>
            <person name="Kohlen W."/>
            <person name="Bisseling T."/>
            <person name="Smit S."/>
            <person name="Geurts R."/>
        </authorList>
    </citation>
    <scope>NUCLEOTIDE SEQUENCE [LARGE SCALE GENOMIC DNA]</scope>
    <source>
        <strain evidence="13">cv. RG33-2</strain>
    </source>
</reference>
<dbReference type="GO" id="GO:0005667">
    <property type="term" value="C:transcription regulator complex"/>
    <property type="evidence" value="ECO:0007669"/>
    <property type="project" value="InterPro"/>
</dbReference>
<evidence type="ECO:0000256" key="1">
    <source>
        <dbReference type="ARBA" id="ARBA00004123"/>
    </source>
</evidence>
<feature type="domain" description="E2F/DP family winged-helix DNA-binding" evidence="11">
    <location>
        <begin position="59"/>
        <end position="138"/>
    </location>
</feature>
<keyword evidence="5 8" id="KW-0804">Transcription</keyword>
<evidence type="ECO:0000256" key="4">
    <source>
        <dbReference type="ARBA" id="ARBA00023125"/>
    </source>
</evidence>
<feature type="region of interest" description="Disordered" evidence="9">
    <location>
        <begin position="1"/>
        <end position="59"/>
    </location>
</feature>
<dbReference type="AlphaFoldDB" id="A0A2P5DS85"/>
<comment type="caution">
    <text evidence="12">The sequence shown here is derived from an EMBL/GenBank/DDBJ whole genome shotgun (WGS) entry which is preliminary data.</text>
</comment>
<dbReference type="SUPFAM" id="SSF144074">
    <property type="entry name" value="E2F-DP heterodimerization region"/>
    <property type="match status" value="1"/>
</dbReference>
<protein>
    <submittedName>
        <fullName evidence="12">DP transcription factor</fullName>
    </submittedName>
</protein>
<evidence type="ECO:0000259" key="10">
    <source>
        <dbReference type="SMART" id="SM01138"/>
    </source>
</evidence>
<feature type="domain" description="Transcription factor DP C-terminal" evidence="10">
    <location>
        <begin position="145"/>
        <end position="278"/>
    </location>
</feature>
<keyword evidence="13" id="KW-1185">Reference proteome</keyword>
<keyword evidence="3 8" id="KW-0805">Transcription regulation</keyword>
<evidence type="ECO:0000256" key="7">
    <source>
        <dbReference type="ARBA" id="ARBA00023306"/>
    </source>
</evidence>
<dbReference type="GO" id="GO:0000981">
    <property type="term" value="F:DNA-binding transcription factor activity, RNA polymerase II-specific"/>
    <property type="evidence" value="ECO:0007669"/>
    <property type="project" value="TreeGrafter"/>
</dbReference>
<dbReference type="InParanoid" id="A0A2P5DS85"/>
<keyword evidence="6 8" id="KW-0539">Nucleus</keyword>
<accession>A0A2P5DS85</accession>
<dbReference type="GO" id="GO:0051726">
    <property type="term" value="P:regulation of cell cycle"/>
    <property type="evidence" value="ECO:0007669"/>
    <property type="project" value="InterPro"/>
</dbReference>
<evidence type="ECO:0000256" key="2">
    <source>
        <dbReference type="ARBA" id="ARBA00010940"/>
    </source>
</evidence>
<dbReference type="OrthoDB" id="552115at2759"/>
<dbReference type="Pfam" id="PF02319">
    <property type="entry name" value="WHD_E2F_TDP"/>
    <property type="match status" value="1"/>
</dbReference>
<dbReference type="EMBL" id="JXTC01000252">
    <property type="protein sequence ID" value="PON76141.1"/>
    <property type="molecule type" value="Genomic_DNA"/>
</dbReference>
<evidence type="ECO:0000259" key="11">
    <source>
        <dbReference type="SMART" id="SM01372"/>
    </source>
</evidence>
<sequence length="289" mass="32246">MDEEGEKQKQKQKHSTATATATANPLVDYANLDHTPNNKPSHNHNHSNNPQNKKRPSRIIGGGLRQFSVIGLSVVALLTSSQVADEIISDFAGTDNQTPVSLDQFDEKNIRRRVYDALNVLMALGIITRDKKEIQWKGLPSLDIKEQEELKAMRVKLVNRIGKKSAYLNDLKEQIAGFQHLISRNKQLLDRGNSPLEGFSLPFLLVQTSSHATVEIEISEDMQLVHFDFNSTPFSLHDDAYILKLLRRHQLPESGDISQSPSVVSSSSSGIASGGTKPFHWNSEAHTHR</sequence>
<dbReference type="InterPro" id="IPR036390">
    <property type="entry name" value="WH_DNA-bd_sf"/>
</dbReference>
<comment type="similarity">
    <text evidence="2 8">Belongs to the E2F/DP family.</text>
</comment>
<dbReference type="PANTHER" id="PTHR12548:SF19">
    <property type="entry name" value="TRANSCRIPTION FACTOR-LIKE PROTEIN DPA"/>
    <property type="match status" value="1"/>
</dbReference>
<gene>
    <name evidence="12" type="ORF">TorRG33x02_243430</name>
</gene>
<name>A0A2P5DS85_TREOI</name>
<dbReference type="SMART" id="SM01372">
    <property type="entry name" value="E2F_TDP"/>
    <property type="match status" value="1"/>
</dbReference>